<dbReference type="EMBL" id="BMXF01000003">
    <property type="protein sequence ID" value="GHB77678.1"/>
    <property type="molecule type" value="Genomic_DNA"/>
</dbReference>
<gene>
    <name evidence="8" type="ORF">GCM10007390_34810</name>
</gene>
<evidence type="ECO:0000256" key="5">
    <source>
        <dbReference type="ARBA" id="ARBA00023237"/>
    </source>
</evidence>
<sequence length="484" mass="54784">MKKVLNLVTGIALVISCLVPMGCQEFLAEEVFTQYDPQSFLQSEDGIKKVLYGAYSRSQVNNGMREDQWTLSEFPTDMTLESGGQFEKDALPYINFQWDASSGFLRNIWVQMYTAVRDANVLLENIDNVTSIPPARLAQYKGEAQFIRSEAFAHLYRYFGPVPLVLTTSTDDLQPARPTDAEFIAFVANELTEAAKNLPVNQALRGQADKGAALAVLTKFYLNTKQWQKSADTAKELIALNKYKLYPQIENLFATENENNDEFIFIYPCLAQGPGNVYMAHAFPPNYPILPNWINYGAQFRTYTAFYKTFDPTDRRLRMFVTEYTDTKGVKQKLLEDASGKPLDNARSFKYTPDPNAISQNNGNDIPVIRYADILLSRAEALNEVQGPNQESIDLINQVRARAGVPALKLADFASKEKLRDHLLKERGWEFFTEGKRREDQIRMGTFISSAVARGKNAQPFQVLYPLPQSEIEANPNLTQNEGY</sequence>
<feature type="domain" description="SusD-like N-terminal" evidence="7">
    <location>
        <begin position="38"/>
        <end position="222"/>
    </location>
</feature>
<feature type="domain" description="RagB/SusD" evidence="6">
    <location>
        <begin position="353"/>
        <end position="484"/>
    </location>
</feature>
<dbReference type="Pfam" id="PF14322">
    <property type="entry name" value="SusD-like_3"/>
    <property type="match status" value="1"/>
</dbReference>
<evidence type="ECO:0000313" key="9">
    <source>
        <dbReference type="Proteomes" id="UP000598271"/>
    </source>
</evidence>
<keyword evidence="5" id="KW-0998">Cell outer membrane</keyword>
<dbReference type="CDD" id="cd08977">
    <property type="entry name" value="SusD"/>
    <property type="match status" value="1"/>
</dbReference>
<evidence type="ECO:0000256" key="2">
    <source>
        <dbReference type="ARBA" id="ARBA00006275"/>
    </source>
</evidence>
<dbReference type="InterPro" id="IPR033985">
    <property type="entry name" value="SusD-like_N"/>
</dbReference>
<evidence type="ECO:0000256" key="3">
    <source>
        <dbReference type="ARBA" id="ARBA00022729"/>
    </source>
</evidence>
<accession>A0A8J3GBJ0</accession>
<evidence type="ECO:0000313" key="8">
    <source>
        <dbReference type="EMBL" id="GHB77678.1"/>
    </source>
</evidence>
<dbReference type="SUPFAM" id="SSF48452">
    <property type="entry name" value="TPR-like"/>
    <property type="match status" value="1"/>
</dbReference>
<organism evidence="8 9">
    <name type="scientific">Persicitalea jodogahamensis</name>
    <dbReference type="NCBI Taxonomy" id="402147"/>
    <lineage>
        <taxon>Bacteria</taxon>
        <taxon>Pseudomonadati</taxon>
        <taxon>Bacteroidota</taxon>
        <taxon>Cytophagia</taxon>
        <taxon>Cytophagales</taxon>
        <taxon>Spirosomataceae</taxon>
        <taxon>Persicitalea</taxon>
    </lineage>
</organism>
<name>A0A8J3GBJ0_9BACT</name>
<evidence type="ECO:0000259" key="7">
    <source>
        <dbReference type="Pfam" id="PF14322"/>
    </source>
</evidence>
<proteinExistence type="inferred from homology"/>
<reference evidence="8 9" key="1">
    <citation type="journal article" date="2014" name="Int. J. Syst. Evol. Microbiol.">
        <title>Complete genome sequence of Corynebacterium casei LMG S-19264T (=DSM 44701T), isolated from a smear-ripened cheese.</title>
        <authorList>
            <consortium name="US DOE Joint Genome Institute (JGI-PGF)"/>
            <person name="Walter F."/>
            <person name="Albersmeier A."/>
            <person name="Kalinowski J."/>
            <person name="Ruckert C."/>
        </authorList>
    </citation>
    <scope>NUCLEOTIDE SEQUENCE [LARGE SCALE GENOMIC DNA]</scope>
    <source>
        <strain evidence="8 9">KCTC 12866</strain>
    </source>
</reference>
<dbReference type="GO" id="GO:0009279">
    <property type="term" value="C:cell outer membrane"/>
    <property type="evidence" value="ECO:0007669"/>
    <property type="project" value="UniProtKB-SubCell"/>
</dbReference>
<keyword evidence="3" id="KW-0732">Signal</keyword>
<comment type="caution">
    <text evidence="8">The sequence shown here is derived from an EMBL/GenBank/DDBJ whole genome shotgun (WGS) entry which is preliminary data.</text>
</comment>
<comment type="subcellular location">
    <subcellularLocation>
        <location evidence="1">Cell outer membrane</location>
    </subcellularLocation>
</comment>
<keyword evidence="9" id="KW-1185">Reference proteome</keyword>
<dbReference type="PROSITE" id="PS51257">
    <property type="entry name" value="PROKAR_LIPOPROTEIN"/>
    <property type="match status" value="1"/>
</dbReference>
<keyword evidence="4" id="KW-0472">Membrane</keyword>
<dbReference type="AlphaFoldDB" id="A0A8J3GBJ0"/>
<dbReference type="Proteomes" id="UP000598271">
    <property type="component" value="Unassembled WGS sequence"/>
</dbReference>
<dbReference type="RefSeq" id="WP_229581078.1">
    <property type="nucleotide sequence ID" value="NZ_BMXF01000003.1"/>
</dbReference>
<dbReference type="InterPro" id="IPR011990">
    <property type="entry name" value="TPR-like_helical_dom_sf"/>
</dbReference>
<dbReference type="Pfam" id="PF07980">
    <property type="entry name" value="SusD_RagB"/>
    <property type="match status" value="1"/>
</dbReference>
<comment type="similarity">
    <text evidence="2">Belongs to the SusD family.</text>
</comment>
<protein>
    <submittedName>
        <fullName evidence="8">Outer membrane protein</fullName>
    </submittedName>
</protein>
<evidence type="ECO:0000256" key="1">
    <source>
        <dbReference type="ARBA" id="ARBA00004442"/>
    </source>
</evidence>
<dbReference type="Gene3D" id="1.25.40.390">
    <property type="match status" value="1"/>
</dbReference>
<evidence type="ECO:0000256" key="4">
    <source>
        <dbReference type="ARBA" id="ARBA00023136"/>
    </source>
</evidence>
<dbReference type="InterPro" id="IPR012944">
    <property type="entry name" value="SusD_RagB_dom"/>
</dbReference>
<evidence type="ECO:0000259" key="6">
    <source>
        <dbReference type="Pfam" id="PF07980"/>
    </source>
</evidence>